<dbReference type="InterPro" id="IPR013114">
    <property type="entry name" value="FabA_FabZ"/>
</dbReference>
<dbReference type="InterPro" id="IPR029069">
    <property type="entry name" value="HotDog_dom_sf"/>
</dbReference>
<feature type="non-terminal residue" evidence="2">
    <location>
        <position position="109"/>
    </location>
</feature>
<dbReference type="PANTHER" id="PTHR30272:SF1">
    <property type="entry name" value="3-HYDROXYACYL-[ACYL-CARRIER-PROTEIN] DEHYDRATASE"/>
    <property type="match status" value="1"/>
</dbReference>
<name>A0A662DEN6_UNCAE</name>
<protein>
    <recommendedName>
        <fullName evidence="4">Beta-hydroxyacyl-ACP dehydratase</fullName>
    </recommendedName>
</protein>
<dbReference type="EMBL" id="QMQB01000047">
    <property type="protein sequence ID" value="RLE14230.1"/>
    <property type="molecule type" value="Genomic_DNA"/>
</dbReference>
<dbReference type="PANTHER" id="PTHR30272">
    <property type="entry name" value="3-HYDROXYACYL-[ACYL-CARRIER-PROTEIN] DEHYDRATASE"/>
    <property type="match status" value="1"/>
</dbReference>
<organism evidence="2 3">
    <name type="scientific">Aerophobetes bacterium</name>
    <dbReference type="NCBI Taxonomy" id="2030807"/>
    <lineage>
        <taxon>Bacteria</taxon>
        <taxon>Candidatus Aerophobota</taxon>
    </lineage>
</organism>
<dbReference type="GO" id="GO:0016829">
    <property type="term" value="F:lyase activity"/>
    <property type="evidence" value="ECO:0007669"/>
    <property type="project" value="UniProtKB-KW"/>
</dbReference>
<comment type="caution">
    <text evidence="2">The sequence shown here is derived from an EMBL/GenBank/DDBJ whole genome shotgun (WGS) entry which is preliminary data.</text>
</comment>
<keyword evidence="1" id="KW-0456">Lyase</keyword>
<evidence type="ECO:0000313" key="3">
    <source>
        <dbReference type="Proteomes" id="UP000267654"/>
    </source>
</evidence>
<sequence length="109" mass="12303">MVVLDKMNSQKLIRLDQEDIQSILPHQPPFVHINEVFDLVPGKSAKALKYIDPEDPIFTCHFPGNPIYPGIFLIEAAAQLAFVTFCYKQDSKVTTYSRAGYLGTVKNFV</sequence>
<accession>A0A662DEN6</accession>
<dbReference type="SUPFAM" id="SSF54637">
    <property type="entry name" value="Thioesterase/thiol ester dehydrase-isomerase"/>
    <property type="match status" value="1"/>
</dbReference>
<dbReference type="Pfam" id="PF07977">
    <property type="entry name" value="FabA"/>
    <property type="match status" value="1"/>
</dbReference>
<evidence type="ECO:0000256" key="1">
    <source>
        <dbReference type="ARBA" id="ARBA00023239"/>
    </source>
</evidence>
<dbReference type="Proteomes" id="UP000267654">
    <property type="component" value="Unassembled WGS sequence"/>
</dbReference>
<reference evidence="2 3" key="1">
    <citation type="submission" date="2018-06" db="EMBL/GenBank/DDBJ databases">
        <title>Extensive metabolic versatility and redundancy in microbially diverse, dynamic hydrothermal sediments.</title>
        <authorList>
            <person name="Dombrowski N."/>
            <person name="Teske A."/>
            <person name="Baker B.J."/>
        </authorList>
    </citation>
    <scope>NUCLEOTIDE SEQUENCE [LARGE SCALE GENOMIC DNA]</scope>
    <source>
        <strain evidence="2">B19_G9</strain>
    </source>
</reference>
<evidence type="ECO:0008006" key="4">
    <source>
        <dbReference type="Google" id="ProtNLM"/>
    </source>
</evidence>
<dbReference type="Gene3D" id="3.10.129.10">
    <property type="entry name" value="Hotdog Thioesterase"/>
    <property type="match status" value="1"/>
</dbReference>
<gene>
    <name evidence="2" type="ORF">DRI96_01725</name>
</gene>
<evidence type="ECO:0000313" key="2">
    <source>
        <dbReference type="EMBL" id="RLE14230.1"/>
    </source>
</evidence>
<proteinExistence type="predicted"/>
<dbReference type="AlphaFoldDB" id="A0A662DEN6"/>